<dbReference type="SUPFAM" id="SSF49313">
    <property type="entry name" value="Cadherin-like"/>
    <property type="match status" value="1"/>
</dbReference>
<sequence>MELFTVGAETATSGLYFPKKFTGSLHLDQPAGSMLLQVHALSDHPGEVPHFSLCRTLQNPKYIHFFHVDGRSGILYLNETLTSDFFNELRSLSIYILRFKVMVSTAEDQVCDKPLTSADISLSLKDYRIPNCSALQPKDLCFGDPQLSFHIKENRPPGRFFQFYPYVPAHQCPNISVGYTLILDQHLPFQYNPVTSEVVLLNPLDREEREQYDLVVECIVRNSTTAVEVMESFRITVDDEDDSPPFLPDGTNTANVTVEYERKKVLYFAYYKYIKLM</sequence>
<evidence type="ECO:0000256" key="2">
    <source>
        <dbReference type="ARBA" id="ARBA00023136"/>
    </source>
</evidence>
<keyword evidence="2" id="KW-0472">Membrane</keyword>
<name>A0ABN9LUF0_9NEOB</name>
<keyword evidence="6" id="KW-1185">Reference proteome</keyword>
<comment type="subcellular location">
    <subcellularLocation>
        <location evidence="1">Membrane</location>
    </subcellularLocation>
</comment>
<keyword evidence="3" id="KW-0106">Calcium</keyword>
<dbReference type="Pfam" id="PF00028">
    <property type="entry name" value="Cadherin"/>
    <property type="match status" value="1"/>
</dbReference>
<protein>
    <recommendedName>
        <fullName evidence="4">Cadherin domain-containing protein</fullName>
    </recommendedName>
</protein>
<evidence type="ECO:0000313" key="6">
    <source>
        <dbReference type="Proteomes" id="UP001176940"/>
    </source>
</evidence>
<accession>A0ABN9LUF0</accession>
<evidence type="ECO:0000256" key="1">
    <source>
        <dbReference type="ARBA" id="ARBA00004370"/>
    </source>
</evidence>
<dbReference type="EMBL" id="CAUEEQ010030889">
    <property type="protein sequence ID" value="CAJ0949972.1"/>
    <property type="molecule type" value="Genomic_DNA"/>
</dbReference>
<dbReference type="InterPro" id="IPR002126">
    <property type="entry name" value="Cadherin-like_dom"/>
</dbReference>
<evidence type="ECO:0000259" key="4">
    <source>
        <dbReference type="PROSITE" id="PS50268"/>
    </source>
</evidence>
<dbReference type="CDD" id="cd11304">
    <property type="entry name" value="Cadherin_repeat"/>
    <property type="match status" value="2"/>
</dbReference>
<evidence type="ECO:0000256" key="3">
    <source>
        <dbReference type="PROSITE-ProRule" id="PRU00043"/>
    </source>
</evidence>
<dbReference type="PROSITE" id="PS50268">
    <property type="entry name" value="CADHERIN_2"/>
    <property type="match status" value="1"/>
</dbReference>
<dbReference type="Pfam" id="PF17756">
    <property type="entry name" value="RET_CLD1"/>
    <property type="match status" value="1"/>
</dbReference>
<gene>
    <name evidence="5" type="ORF">RIMI_LOCUS12822103</name>
</gene>
<proteinExistence type="predicted"/>
<feature type="domain" description="Cadherin" evidence="4">
    <location>
        <begin position="143"/>
        <end position="247"/>
    </location>
</feature>
<comment type="caution">
    <text evidence="5">The sequence shown here is derived from an EMBL/GenBank/DDBJ whole genome shotgun (WGS) entry which is preliminary data.</text>
</comment>
<dbReference type="InterPro" id="IPR015919">
    <property type="entry name" value="Cadherin-like_sf"/>
</dbReference>
<dbReference type="InterPro" id="IPR041163">
    <property type="entry name" value="Ret_CLD1"/>
</dbReference>
<dbReference type="Gene3D" id="2.60.40.60">
    <property type="entry name" value="Cadherins"/>
    <property type="match status" value="2"/>
</dbReference>
<dbReference type="Proteomes" id="UP001176940">
    <property type="component" value="Unassembled WGS sequence"/>
</dbReference>
<evidence type="ECO:0000313" key="5">
    <source>
        <dbReference type="EMBL" id="CAJ0949972.1"/>
    </source>
</evidence>
<reference evidence="5" key="1">
    <citation type="submission" date="2023-07" db="EMBL/GenBank/DDBJ databases">
        <authorList>
            <person name="Stuckert A."/>
        </authorList>
    </citation>
    <scope>NUCLEOTIDE SEQUENCE</scope>
</reference>
<dbReference type="SMART" id="SM00112">
    <property type="entry name" value="CA"/>
    <property type="match status" value="1"/>
</dbReference>
<organism evidence="5 6">
    <name type="scientific">Ranitomeya imitator</name>
    <name type="common">mimic poison frog</name>
    <dbReference type="NCBI Taxonomy" id="111125"/>
    <lineage>
        <taxon>Eukaryota</taxon>
        <taxon>Metazoa</taxon>
        <taxon>Chordata</taxon>
        <taxon>Craniata</taxon>
        <taxon>Vertebrata</taxon>
        <taxon>Euteleostomi</taxon>
        <taxon>Amphibia</taxon>
        <taxon>Batrachia</taxon>
        <taxon>Anura</taxon>
        <taxon>Neobatrachia</taxon>
        <taxon>Hyloidea</taxon>
        <taxon>Dendrobatidae</taxon>
        <taxon>Dendrobatinae</taxon>
        <taxon>Ranitomeya</taxon>
    </lineage>
</organism>